<protein>
    <submittedName>
        <fullName evidence="2">Uncharacterized protein</fullName>
    </submittedName>
</protein>
<feature type="region of interest" description="Disordered" evidence="1">
    <location>
        <begin position="1"/>
        <end position="133"/>
    </location>
</feature>
<dbReference type="EMBL" id="MU853761">
    <property type="protein sequence ID" value="KAK3944210.1"/>
    <property type="molecule type" value="Genomic_DNA"/>
</dbReference>
<dbReference type="AlphaFoldDB" id="A0AAN6S8B9"/>
<keyword evidence="3" id="KW-1185">Reference proteome</keyword>
<feature type="compositionally biased region" description="Polar residues" evidence="1">
    <location>
        <begin position="37"/>
        <end position="50"/>
    </location>
</feature>
<feature type="compositionally biased region" description="Basic and acidic residues" evidence="1">
    <location>
        <begin position="19"/>
        <end position="34"/>
    </location>
</feature>
<gene>
    <name evidence="2" type="ORF">QBC46DRAFT_375665</name>
</gene>
<dbReference type="Proteomes" id="UP001303473">
    <property type="component" value="Unassembled WGS sequence"/>
</dbReference>
<proteinExistence type="predicted"/>
<sequence length="133" mass="14820">MSLGAPSAMNTNANQDENQEPKKSYKEQLDDIARQAKNPQPQQSEAQSSRGGIAGIGNTIVEKVSQFAPADMSKITGQEPPTEEEFPGKQQQQQQQTDSEKAVLPHNNTQIEEFIRDQHRSKKKKVVVDMEES</sequence>
<comment type="caution">
    <text evidence="2">The sequence shown here is derived from an EMBL/GenBank/DDBJ whole genome shotgun (WGS) entry which is preliminary data.</text>
</comment>
<evidence type="ECO:0000313" key="3">
    <source>
        <dbReference type="Proteomes" id="UP001303473"/>
    </source>
</evidence>
<evidence type="ECO:0000313" key="2">
    <source>
        <dbReference type="EMBL" id="KAK3944210.1"/>
    </source>
</evidence>
<evidence type="ECO:0000256" key="1">
    <source>
        <dbReference type="SAM" id="MobiDB-lite"/>
    </source>
</evidence>
<reference evidence="3" key="1">
    <citation type="journal article" date="2023" name="Mol. Phylogenet. Evol.">
        <title>Genome-scale phylogeny and comparative genomics of the fungal order Sordariales.</title>
        <authorList>
            <person name="Hensen N."/>
            <person name="Bonometti L."/>
            <person name="Westerberg I."/>
            <person name="Brannstrom I.O."/>
            <person name="Guillou S."/>
            <person name="Cros-Aarteil S."/>
            <person name="Calhoun S."/>
            <person name="Haridas S."/>
            <person name="Kuo A."/>
            <person name="Mondo S."/>
            <person name="Pangilinan J."/>
            <person name="Riley R."/>
            <person name="LaButti K."/>
            <person name="Andreopoulos B."/>
            <person name="Lipzen A."/>
            <person name="Chen C."/>
            <person name="Yan M."/>
            <person name="Daum C."/>
            <person name="Ng V."/>
            <person name="Clum A."/>
            <person name="Steindorff A."/>
            <person name="Ohm R.A."/>
            <person name="Martin F."/>
            <person name="Silar P."/>
            <person name="Natvig D.O."/>
            <person name="Lalanne C."/>
            <person name="Gautier V."/>
            <person name="Ament-Velasquez S.L."/>
            <person name="Kruys A."/>
            <person name="Hutchinson M.I."/>
            <person name="Powell A.J."/>
            <person name="Barry K."/>
            <person name="Miller A.N."/>
            <person name="Grigoriev I.V."/>
            <person name="Debuchy R."/>
            <person name="Gladieux P."/>
            <person name="Hiltunen Thoren M."/>
            <person name="Johannesson H."/>
        </authorList>
    </citation>
    <scope>NUCLEOTIDE SEQUENCE [LARGE SCALE GENOMIC DNA]</scope>
    <source>
        <strain evidence="3">CBS 340.73</strain>
    </source>
</reference>
<accession>A0AAN6S8B9</accession>
<name>A0AAN6S8B9_9PEZI</name>
<organism evidence="2 3">
    <name type="scientific">Diplogelasinospora grovesii</name>
    <dbReference type="NCBI Taxonomy" id="303347"/>
    <lineage>
        <taxon>Eukaryota</taxon>
        <taxon>Fungi</taxon>
        <taxon>Dikarya</taxon>
        <taxon>Ascomycota</taxon>
        <taxon>Pezizomycotina</taxon>
        <taxon>Sordariomycetes</taxon>
        <taxon>Sordariomycetidae</taxon>
        <taxon>Sordariales</taxon>
        <taxon>Diplogelasinosporaceae</taxon>
        <taxon>Diplogelasinospora</taxon>
    </lineage>
</organism>